<gene>
    <name evidence="2" type="primary">ymdB</name>
    <name evidence="2" type="ORF">UMC4404_06531</name>
</gene>
<keyword evidence="2" id="KW-0378">Hydrolase</keyword>
<protein>
    <submittedName>
        <fullName evidence="2">Phosphatase</fullName>
        <ecNumber evidence="2">3.5.1.-</ecNumber>
    </submittedName>
</protein>
<comment type="caution">
    <text evidence="2">The sequence shown here is derived from an EMBL/GenBank/DDBJ whole genome shotgun (WGS) entry which is preliminary data.</text>
</comment>
<sequence length="271" mass="31151">MNKEEKLDYLIDVLINESDKYKNIEIPTNFQDKVSLLRSLMNVRMPGKISYEFLEIQNQFLKEQAKEKGIVKLEDIKTIKEEYPNSKLAFADKISLWQGDITRLQVDAIVNAGNSKLLGCFVPCHGCIDNIIHFCAGVELREECNEIMKKQGHDEETGKAKITDAYNLPSKKVIHTVGPIVYGDLTKELEKDLRNCYKSCLEIALENNIHSIAFCCISTGEFHFPNNRAAQIAIETVINFINENDYEFDRIIFNVFKDIDRDIYETLLKSL</sequence>
<organism evidence="2 3">
    <name type="scientific">Paraclostridium sordellii</name>
    <name type="common">Clostridium sordellii</name>
    <dbReference type="NCBI Taxonomy" id="1505"/>
    <lineage>
        <taxon>Bacteria</taxon>
        <taxon>Bacillati</taxon>
        <taxon>Bacillota</taxon>
        <taxon>Clostridia</taxon>
        <taxon>Peptostreptococcales</taxon>
        <taxon>Peptostreptococcaceae</taxon>
        <taxon>Paraclostridium</taxon>
    </lineage>
</organism>
<evidence type="ECO:0000313" key="3">
    <source>
        <dbReference type="Proteomes" id="UP000049685"/>
    </source>
</evidence>
<dbReference type="AlphaFoldDB" id="A0A9P1P8Z0"/>
<dbReference type="EMBL" id="CDNY01000003">
    <property type="protein sequence ID" value="CEO32673.1"/>
    <property type="molecule type" value="Genomic_DNA"/>
</dbReference>
<reference evidence="3" key="1">
    <citation type="submission" date="2015-01" db="EMBL/GenBank/DDBJ databases">
        <authorList>
            <person name="Aslett A.Martin."/>
            <person name="De Silva Nishadi"/>
        </authorList>
    </citation>
    <scope>NUCLEOTIDE SEQUENCE [LARGE SCALE GENOMIC DNA]</scope>
    <source>
        <strain evidence="3">UMC4404</strain>
    </source>
</reference>
<feature type="domain" description="Macro" evidence="1">
    <location>
        <begin position="81"/>
        <end position="271"/>
    </location>
</feature>
<name>A0A9P1P8Z0_PARSO</name>
<dbReference type="PROSITE" id="PS51154">
    <property type="entry name" value="MACRO"/>
    <property type="match status" value="1"/>
</dbReference>
<dbReference type="Pfam" id="PF01661">
    <property type="entry name" value="Macro"/>
    <property type="match status" value="1"/>
</dbReference>
<dbReference type="SUPFAM" id="SSF52949">
    <property type="entry name" value="Macro domain-like"/>
    <property type="match status" value="1"/>
</dbReference>
<dbReference type="InterPro" id="IPR043472">
    <property type="entry name" value="Macro_dom-like"/>
</dbReference>
<accession>A0A9P1P8Z0</accession>
<proteinExistence type="predicted"/>
<dbReference type="PANTHER" id="PTHR11106">
    <property type="entry name" value="GANGLIOSIDE INDUCED DIFFERENTIATION ASSOCIATED PROTEIN 2-RELATED"/>
    <property type="match status" value="1"/>
</dbReference>
<evidence type="ECO:0000313" key="2">
    <source>
        <dbReference type="EMBL" id="CEO32673.1"/>
    </source>
</evidence>
<dbReference type="PANTHER" id="PTHR11106:SF27">
    <property type="entry name" value="MACRO DOMAIN-CONTAINING PROTEIN"/>
    <property type="match status" value="1"/>
</dbReference>
<dbReference type="Proteomes" id="UP000049685">
    <property type="component" value="Unassembled WGS sequence"/>
</dbReference>
<dbReference type="GO" id="GO:0016787">
    <property type="term" value="F:hydrolase activity"/>
    <property type="evidence" value="ECO:0007669"/>
    <property type="project" value="UniProtKB-KW"/>
</dbReference>
<dbReference type="RefSeq" id="WP_057557557.1">
    <property type="nucleotide sequence ID" value="NZ_CDNS01000003.1"/>
</dbReference>
<dbReference type="InterPro" id="IPR002589">
    <property type="entry name" value="Macro_dom"/>
</dbReference>
<evidence type="ECO:0000259" key="1">
    <source>
        <dbReference type="PROSITE" id="PS51154"/>
    </source>
</evidence>
<dbReference type="NCBIfam" id="NF003163">
    <property type="entry name" value="PRK04143.1"/>
    <property type="match status" value="1"/>
</dbReference>
<dbReference type="SMART" id="SM00506">
    <property type="entry name" value="A1pp"/>
    <property type="match status" value="1"/>
</dbReference>
<dbReference type="EC" id="3.5.1.-" evidence="2"/>
<dbReference type="Gene3D" id="3.40.220.10">
    <property type="entry name" value="Leucine Aminopeptidase, subunit E, domain 1"/>
    <property type="match status" value="1"/>
</dbReference>
<dbReference type="CDD" id="cd02908">
    <property type="entry name" value="Macro_OAADPr_deacetylase"/>
    <property type="match status" value="1"/>
</dbReference>